<keyword evidence="2" id="KW-0012">Acyltransferase</keyword>
<dbReference type="PANTHER" id="PTHR43792">
    <property type="entry name" value="GNAT FAMILY, PUTATIVE (AFU_ORTHOLOGUE AFUA_3G00765)-RELATED-RELATED"/>
    <property type="match status" value="1"/>
</dbReference>
<comment type="caution">
    <text evidence="2">The sequence shown here is derived from an EMBL/GenBank/DDBJ whole genome shotgun (WGS) entry which is preliminary data.</text>
</comment>
<dbReference type="EMBL" id="JBJHZY010000003">
    <property type="protein sequence ID" value="MFL0269352.1"/>
    <property type="molecule type" value="Genomic_DNA"/>
</dbReference>
<reference evidence="2 3" key="1">
    <citation type="submission" date="2024-11" db="EMBL/GenBank/DDBJ databases">
        <authorList>
            <person name="Heng Y.C."/>
            <person name="Lim A.C.H."/>
            <person name="Lee J.K.Y."/>
            <person name="Kittelmann S."/>
        </authorList>
    </citation>
    <scope>NUCLEOTIDE SEQUENCE [LARGE SCALE GENOMIC DNA]</scope>
    <source>
        <strain evidence="2 3">WILCCON 0202</strain>
    </source>
</reference>
<evidence type="ECO:0000313" key="3">
    <source>
        <dbReference type="Proteomes" id="UP001623661"/>
    </source>
</evidence>
<evidence type="ECO:0000259" key="1">
    <source>
        <dbReference type="PROSITE" id="PS51186"/>
    </source>
</evidence>
<feature type="domain" description="N-acetyltransferase" evidence="1">
    <location>
        <begin position="17"/>
        <end position="181"/>
    </location>
</feature>
<dbReference type="InterPro" id="IPR016181">
    <property type="entry name" value="Acyl_CoA_acyltransferase"/>
</dbReference>
<gene>
    <name evidence="2" type="ORF">ACJDUH_14785</name>
</gene>
<organism evidence="2 3">
    <name type="scientific">Candidatus Clostridium radicumherbarum</name>
    <dbReference type="NCBI Taxonomy" id="3381662"/>
    <lineage>
        <taxon>Bacteria</taxon>
        <taxon>Bacillati</taxon>
        <taxon>Bacillota</taxon>
        <taxon>Clostridia</taxon>
        <taxon>Eubacteriales</taxon>
        <taxon>Clostridiaceae</taxon>
        <taxon>Clostridium</taxon>
    </lineage>
</organism>
<protein>
    <submittedName>
        <fullName evidence="2">GNAT family N-acetyltransferase</fullName>
        <ecNumber evidence="2">2.3.-.-</ecNumber>
    </submittedName>
</protein>
<dbReference type="Gene3D" id="3.40.630.30">
    <property type="match status" value="1"/>
</dbReference>
<dbReference type="EC" id="2.3.-.-" evidence="2"/>
<dbReference type="SUPFAM" id="SSF55729">
    <property type="entry name" value="Acyl-CoA N-acyltransferases (Nat)"/>
    <property type="match status" value="1"/>
</dbReference>
<dbReference type="PROSITE" id="PS51186">
    <property type="entry name" value="GNAT"/>
    <property type="match status" value="1"/>
</dbReference>
<dbReference type="InterPro" id="IPR051531">
    <property type="entry name" value="N-acetyltransferase"/>
</dbReference>
<dbReference type="RefSeq" id="WP_406765977.1">
    <property type="nucleotide sequence ID" value="NZ_JBJHZY010000003.1"/>
</dbReference>
<dbReference type="GO" id="GO:0016746">
    <property type="term" value="F:acyltransferase activity"/>
    <property type="evidence" value="ECO:0007669"/>
    <property type="project" value="UniProtKB-KW"/>
</dbReference>
<keyword evidence="2" id="KW-0808">Transferase</keyword>
<dbReference type="PANTHER" id="PTHR43792:SF9">
    <property type="entry name" value="RIBOSOMAL-PROTEIN-ALANINE ACETYLTRANSFERASE"/>
    <property type="match status" value="1"/>
</dbReference>
<proteinExistence type="predicted"/>
<sequence>MNEGVFDSFPILNTSRLTIRQITEADDSGLLEVLSDEVTCKYLTHNTVNDLITIRKLINGMQMFFEEKQRIRWGIAENENNYLIGHCGFFEIDKANCCAEISYCLKSSFYGNGIMTEALNEMLKFGFYCYGLNRIVANVISDNKGSIRVLQKLGFINEGLLPEGLHKNGQVYDLIMFSILKRDFISKD</sequence>
<keyword evidence="3" id="KW-1185">Reference proteome</keyword>
<accession>A0ABW8TUQ2</accession>
<dbReference type="InterPro" id="IPR000182">
    <property type="entry name" value="GNAT_dom"/>
</dbReference>
<dbReference type="Proteomes" id="UP001623661">
    <property type="component" value="Unassembled WGS sequence"/>
</dbReference>
<name>A0ABW8TUQ2_9CLOT</name>
<evidence type="ECO:0000313" key="2">
    <source>
        <dbReference type="EMBL" id="MFL0269352.1"/>
    </source>
</evidence>
<dbReference type="Pfam" id="PF13302">
    <property type="entry name" value="Acetyltransf_3"/>
    <property type="match status" value="1"/>
</dbReference>